<protein>
    <submittedName>
        <fullName evidence="2">Uncharacterized protein</fullName>
    </submittedName>
</protein>
<organism evidence="2 3">
    <name type="scientific">Brassica rapa subsp. trilocularis</name>
    <dbReference type="NCBI Taxonomy" id="1813537"/>
    <lineage>
        <taxon>Eukaryota</taxon>
        <taxon>Viridiplantae</taxon>
        <taxon>Streptophyta</taxon>
        <taxon>Embryophyta</taxon>
        <taxon>Tracheophyta</taxon>
        <taxon>Spermatophyta</taxon>
        <taxon>Magnoliopsida</taxon>
        <taxon>eudicotyledons</taxon>
        <taxon>Gunneridae</taxon>
        <taxon>Pentapetalae</taxon>
        <taxon>rosids</taxon>
        <taxon>malvids</taxon>
        <taxon>Brassicales</taxon>
        <taxon>Brassicaceae</taxon>
        <taxon>Brassiceae</taxon>
        <taxon>Brassica</taxon>
    </lineage>
</organism>
<gene>
    <name evidence="2" type="primary">A09g503870.1_BraROA</name>
    <name evidence="2" type="ORF">IGI04_034664</name>
</gene>
<accession>A0ABQ7L9G2</accession>
<evidence type="ECO:0000313" key="3">
    <source>
        <dbReference type="Proteomes" id="UP000823674"/>
    </source>
</evidence>
<feature type="region of interest" description="Disordered" evidence="1">
    <location>
        <begin position="1"/>
        <end position="42"/>
    </location>
</feature>
<dbReference type="Proteomes" id="UP000823674">
    <property type="component" value="Chromosome A09"/>
</dbReference>
<dbReference type="EMBL" id="JADBGQ010000008">
    <property type="protein sequence ID" value="KAG5383194.1"/>
    <property type="molecule type" value="Genomic_DNA"/>
</dbReference>
<name>A0ABQ7L9G2_BRACM</name>
<sequence length="95" mass="10429">MCDDGTSLLQGRTAEPVRRQTQRRAGIGEVHGADDVDGQDQDSVTRSACTINVKKEKFEKVGQVRLGVMGEFFMKFSNHCRAFNPKSSTPNGVVV</sequence>
<keyword evidence="3" id="KW-1185">Reference proteome</keyword>
<evidence type="ECO:0000256" key="1">
    <source>
        <dbReference type="SAM" id="MobiDB-lite"/>
    </source>
</evidence>
<comment type="caution">
    <text evidence="2">The sequence shown here is derived from an EMBL/GenBank/DDBJ whole genome shotgun (WGS) entry which is preliminary data.</text>
</comment>
<reference evidence="2 3" key="1">
    <citation type="submission" date="2021-03" db="EMBL/GenBank/DDBJ databases">
        <authorList>
            <person name="King G.J."/>
            <person name="Bancroft I."/>
            <person name="Baten A."/>
            <person name="Bloomfield J."/>
            <person name="Borpatragohain P."/>
            <person name="He Z."/>
            <person name="Irish N."/>
            <person name="Irwin J."/>
            <person name="Liu K."/>
            <person name="Mauleon R.P."/>
            <person name="Moore J."/>
            <person name="Morris R."/>
            <person name="Ostergaard L."/>
            <person name="Wang B."/>
            <person name="Wells R."/>
        </authorList>
    </citation>
    <scope>NUCLEOTIDE SEQUENCE [LARGE SCALE GENOMIC DNA]</scope>
    <source>
        <strain evidence="2">R-o-18</strain>
        <tissue evidence="2">Leaf</tissue>
    </source>
</reference>
<proteinExistence type="predicted"/>
<evidence type="ECO:0000313" key="2">
    <source>
        <dbReference type="EMBL" id="KAG5383194.1"/>
    </source>
</evidence>